<accession>A0ABN9SQK7</accession>
<keyword evidence="2" id="KW-1133">Transmembrane helix</keyword>
<dbReference type="Proteomes" id="UP001189429">
    <property type="component" value="Unassembled WGS sequence"/>
</dbReference>
<proteinExistence type="predicted"/>
<reference evidence="3" key="1">
    <citation type="submission" date="2023-10" db="EMBL/GenBank/DDBJ databases">
        <authorList>
            <person name="Chen Y."/>
            <person name="Shah S."/>
            <person name="Dougan E. K."/>
            <person name="Thang M."/>
            <person name="Chan C."/>
        </authorList>
    </citation>
    <scope>NUCLEOTIDE SEQUENCE [LARGE SCALE GENOMIC DNA]</scope>
</reference>
<gene>
    <name evidence="3" type="ORF">PCOR1329_LOCUS31632</name>
</gene>
<feature type="compositionally biased region" description="Basic and acidic residues" evidence="1">
    <location>
        <begin position="12"/>
        <end position="32"/>
    </location>
</feature>
<feature type="region of interest" description="Disordered" evidence="1">
    <location>
        <begin position="1"/>
        <end position="32"/>
    </location>
</feature>
<evidence type="ECO:0000313" key="3">
    <source>
        <dbReference type="EMBL" id="CAK0834147.1"/>
    </source>
</evidence>
<evidence type="ECO:0000256" key="2">
    <source>
        <dbReference type="SAM" id="Phobius"/>
    </source>
</evidence>
<organism evidence="3 4">
    <name type="scientific">Prorocentrum cordatum</name>
    <dbReference type="NCBI Taxonomy" id="2364126"/>
    <lineage>
        <taxon>Eukaryota</taxon>
        <taxon>Sar</taxon>
        <taxon>Alveolata</taxon>
        <taxon>Dinophyceae</taxon>
        <taxon>Prorocentrales</taxon>
        <taxon>Prorocentraceae</taxon>
        <taxon>Prorocentrum</taxon>
    </lineage>
</organism>
<name>A0ABN9SQK7_9DINO</name>
<evidence type="ECO:0000313" key="4">
    <source>
        <dbReference type="Proteomes" id="UP001189429"/>
    </source>
</evidence>
<comment type="caution">
    <text evidence="3">The sequence shown here is derived from an EMBL/GenBank/DDBJ whole genome shotgun (WGS) entry which is preliminary data.</text>
</comment>
<keyword evidence="2" id="KW-0472">Membrane</keyword>
<feature type="transmembrane region" description="Helical" evidence="2">
    <location>
        <begin position="102"/>
        <end position="122"/>
    </location>
</feature>
<keyword evidence="2" id="KW-0812">Transmembrane</keyword>
<sequence>MPGGPPHDEDDALRPWDAEEEERERREGRERAEALKRAHDSLWEQGEVQRALQEKLSRLRDGEAAGGVACRRVEAEPAPTPQGPLGPLCDLFGLSSCSLGGLLKWLLGAVLVWALVVAALVLGAGRRRGLVGAEL</sequence>
<dbReference type="EMBL" id="CAUYUJ010012536">
    <property type="protein sequence ID" value="CAK0834147.1"/>
    <property type="molecule type" value="Genomic_DNA"/>
</dbReference>
<keyword evidence="4" id="KW-1185">Reference proteome</keyword>
<evidence type="ECO:0000256" key="1">
    <source>
        <dbReference type="SAM" id="MobiDB-lite"/>
    </source>
</evidence>
<protein>
    <submittedName>
        <fullName evidence="3">Uncharacterized protein</fullName>
    </submittedName>
</protein>